<dbReference type="OrthoDB" id="6369184at2759"/>
<evidence type="ECO:0000313" key="5">
    <source>
        <dbReference type="EMBL" id="ODM96056.1"/>
    </source>
</evidence>
<comment type="caution">
    <text evidence="5">The sequence shown here is derived from an EMBL/GenBank/DDBJ whole genome shotgun (WGS) entry which is preliminary data.</text>
</comment>
<dbReference type="InterPro" id="IPR000859">
    <property type="entry name" value="CUB_dom"/>
</dbReference>
<dbReference type="AlphaFoldDB" id="A0A1D2MSS1"/>
<gene>
    <name evidence="5" type="ORF">Ocin01_10632</name>
</gene>
<keyword evidence="6" id="KW-1185">Reference proteome</keyword>
<dbReference type="SUPFAM" id="SSF49854">
    <property type="entry name" value="Spermadhesin, CUB domain"/>
    <property type="match status" value="2"/>
</dbReference>
<accession>A0A1D2MSS1</accession>
<dbReference type="Proteomes" id="UP000094527">
    <property type="component" value="Unassembled WGS sequence"/>
</dbReference>
<dbReference type="STRING" id="48709.A0A1D2MSS1"/>
<feature type="non-terminal residue" evidence="5">
    <location>
        <position position="1"/>
    </location>
</feature>
<feature type="domain" description="CUB" evidence="4">
    <location>
        <begin position="260"/>
        <end position="381"/>
    </location>
</feature>
<evidence type="ECO:0000256" key="3">
    <source>
        <dbReference type="SAM" id="MobiDB-lite"/>
    </source>
</evidence>
<organism evidence="5 6">
    <name type="scientific">Orchesella cincta</name>
    <name type="common">Springtail</name>
    <name type="synonym">Podura cincta</name>
    <dbReference type="NCBI Taxonomy" id="48709"/>
    <lineage>
        <taxon>Eukaryota</taxon>
        <taxon>Metazoa</taxon>
        <taxon>Ecdysozoa</taxon>
        <taxon>Arthropoda</taxon>
        <taxon>Hexapoda</taxon>
        <taxon>Collembola</taxon>
        <taxon>Entomobryomorpha</taxon>
        <taxon>Entomobryoidea</taxon>
        <taxon>Orchesellidae</taxon>
        <taxon>Orchesellinae</taxon>
        <taxon>Orchesella</taxon>
    </lineage>
</organism>
<dbReference type="Pfam" id="PF00431">
    <property type="entry name" value="CUB"/>
    <property type="match status" value="2"/>
</dbReference>
<keyword evidence="1" id="KW-1015">Disulfide bond</keyword>
<dbReference type="OMA" id="SERKCAY"/>
<dbReference type="PANTHER" id="PTHR47537:SF2">
    <property type="entry name" value="CUBILIN"/>
    <property type="match status" value="1"/>
</dbReference>
<evidence type="ECO:0000313" key="6">
    <source>
        <dbReference type="Proteomes" id="UP000094527"/>
    </source>
</evidence>
<dbReference type="GO" id="GO:0005886">
    <property type="term" value="C:plasma membrane"/>
    <property type="evidence" value="ECO:0007669"/>
    <property type="project" value="TreeGrafter"/>
</dbReference>
<comment type="caution">
    <text evidence="2">Lacks conserved residue(s) required for the propagation of feature annotation.</text>
</comment>
<dbReference type="InterPro" id="IPR053207">
    <property type="entry name" value="Non-NMDA_GluR_Accessory"/>
</dbReference>
<dbReference type="EMBL" id="LJIJ01000588">
    <property type="protein sequence ID" value="ODM96056.1"/>
    <property type="molecule type" value="Genomic_DNA"/>
</dbReference>
<reference evidence="5 6" key="1">
    <citation type="journal article" date="2016" name="Genome Biol. Evol.">
        <title>Gene Family Evolution Reflects Adaptation to Soil Environmental Stressors in the Genome of the Collembolan Orchesella cincta.</title>
        <authorList>
            <person name="Faddeeva-Vakhrusheva A."/>
            <person name="Derks M.F."/>
            <person name="Anvar S.Y."/>
            <person name="Agamennone V."/>
            <person name="Suring W."/>
            <person name="Smit S."/>
            <person name="van Straalen N.M."/>
            <person name="Roelofs D."/>
        </authorList>
    </citation>
    <scope>NUCLEOTIDE SEQUENCE [LARGE SCALE GENOMIC DNA]</scope>
    <source>
        <tissue evidence="5">Mixed pool</tissue>
    </source>
</reference>
<name>A0A1D2MSS1_ORCCI</name>
<dbReference type="Gene3D" id="2.60.120.290">
    <property type="entry name" value="Spermadhesin, CUB domain"/>
    <property type="match status" value="2"/>
</dbReference>
<dbReference type="PANTHER" id="PTHR47537">
    <property type="entry name" value="CUBILIN"/>
    <property type="match status" value="1"/>
</dbReference>
<sequence>PQPAGKEVPRNEPIYWGIGVKMIIAAEMKTDTKTDKLPIYRDAECLFRIPQCNQVISSDGGRNGSFSTPNFPNPYPPKAHCRFEFIGHGRERVHIVFVDFDLFHSDKINFNIPETALKLAEDEEGEDLDGQDGNNGSNDKKDEIIDLDVSGRKNGGKKRRKGGIKDPEKVVKLLSKYAGADGKAASGISERKCAYADSIAAFIYVDGEERKLLRHCGTHPPPNLMSNGHRLTVEFRGKGNHNSPLYLGVSSGRQLANYPCAFIFNSSEMRNGSLSSPNYPGLYPRDTECHYFFHAMRAGDHVEIYFDHFEVVGISPCDEDWDDYVELSNHMPMEDSHFLRKCGREPLRPFSVRSDGQFFRLSFKSNDRYDGSGFHARFQFTDKINQIPVVNVNSAPAFFEASLLPFYFISFHEMS</sequence>
<evidence type="ECO:0000256" key="1">
    <source>
        <dbReference type="ARBA" id="ARBA00023157"/>
    </source>
</evidence>
<feature type="region of interest" description="Disordered" evidence="3">
    <location>
        <begin position="122"/>
        <end position="165"/>
    </location>
</feature>
<dbReference type="CDD" id="cd00041">
    <property type="entry name" value="CUB"/>
    <property type="match status" value="2"/>
</dbReference>
<protein>
    <submittedName>
        <fullName evidence="5">Suppressor of lurcher protein 1</fullName>
    </submittedName>
</protein>
<proteinExistence type="predicted"/>
<dbReference type="SMART" id="SM00042">
    <property type="entry name" value="CUB"/>
    <property type="match status" value="2"/>
</dbReference>
<evidence type="ECO:0000259" key="4">
    <source>
        <dbReference type="PROSITE" id="PS01180"/>
    </source>
</evidence>
<dbReference type="PROSITE" id="PS01180">
    <property type="entry name" value="CUB"/>
    <property type="match status" value="1"/>
</dbReference>
<evidence type="ECO:0000256" key="2">
    <source>
        <dbReference type="PROSITE-ProRule" id="PRU00059"/>
    </source>
</evidence>
<dbReference type="InterPro" id="IPR035914">
    <property type="entry name" value="Sperma_CUB_dom_sf"/>
</dbReference>